<dbReference type="Pfam" id="PF19054">
    <property type="entry name" value="DUF5753"/>
    <property type="match status" value="1"/>
</dbReference>
<keyword evidence="4" id="KW-1185">Reference proteome</keyword>
<evidence type="ECO:0000256" key="1">
    <source>
        <dbReference type="SAM" id="MobiDB-lite"/>
    </source>
</evidence>
<dbReference type="EMBL" id="CP086322">
    <property type="protein sequence ID" value="UQA95018.1"/>
    <property type="molecule type" value="Genomic_DNA"/>
</dbReference>
<evidence type="ECO:0000313" key="3">
    <source>
        <dbReference type="EMBL" id="UQA95018.1"/>
    </source>
</evidence>
<dbReference type="InterPro" id="IPR043917">
    <property type="entry name" value="DUF5753"/>
</dbReference>
<dbReference type="Proteomes" id="UP000830115">
    <property type="component" value="Chromosome"/>
</dbReference>
<sequence>MRRPSRAAPPPCCRPDGRRIPSRRPPDSTVSRPVGGPHVMAEQLRTIADLAEARRLRLHVLPFAAGAHVLMESLMTLMISGWFKSSHSGGRQR</sequence>
<evidence type="ECO:0000259" key="2">
    <source>
        <dbReference type="Pfam" id="PF19054"/>
    </source>
</evidence>
<evidence type="ECO:0000313" key="4">
    <source>
        <dbReference type="Proteomes" id="UP000830115"/>
    </source>
</evidence>
<feature type="region of interest" description="Disordered" evidence="1">
    <location>
        <begin position="1"/>
        <end position="36"/>
    </location>
</feature>
<feature type="domain" description="DUF5753" evidence="2">
    <location>
        <begin position="28"/>
        <end position="78"/>
    </location>
</feature>
<gene>
    <name evidence="3" type="ORF">K9S39_27005</name>
</gene>
<name>A0ABY4MBF0_9ACTN</name>
<reference evidence="3" key="1">
    <citation type="submission" date="2021-10" db="EMBL/GenBank/DDBJ databases">
        <title>Streptomyces nigrumlapis sp.nov.,an antimicrobial producing actinobacterium isolated from Black Gobi rocks.</title>
        <authorList>
            <person name="Wen Y."/>
            <person name="Zhang W."/>
            <person name="Liu X.G."/>
        </authorList>
    </citation>
    <scope>NUCLEOTIDE SEQUENCE</scope>
    <source>
        <strain evidence="3">ST13-2-2</strain>
    </source>
</reference>
<protein>
    <submittedName>
        <fullName evidence="3">DUF5753 domain-containing protein</fullName>
    </submittedName>
</protein>
<accession>A0ABY4MBF0</accession>
<proteinExistence type="predicted"/>
<organism evidence="3 4">
    <name type="scientific">Streptomyces halobius</name>
    <dbReference type="NCBI Taxonomy" id="2879846"/>
    <lineage>
        <taxon>Bacteria</taxon>
        <taxon>Bacillati</taxon>
        <taxon>Actinomycetota</taxon>
        <taxon>Actinomycetes</taxon>
        <taxon>Kitasatosporales</taxon>
        <taxon>Streptomycetaceae</taxon>
        <taxon>Streptomyces</taxon>
    </lineage>
</organism>